<dbReference type="InterPro" id="IPR023296">
    <property type="entry name" value="Glyco_hydro_beta-prop_sf"/>
</dbReference>
<feature type="chain" id="PRO_5042005585" description="Beta-fructofuranosidase" evidence="5">
    <location>
        <begin position="26"/>
        <end position="576"/>
    </location>
</feature>
<dbReference type="FunFam" id="2.60.120.560:FF:000002">
    <property type="entry name" value="Beta-fructofuranosidase, insoluble isoenzyme CWINV1"/>
    <property type="match status" value="1"/>
</dbReference>
<keyword evidence="5" id="KW-0732">Signal</keyword>
<feature type="domain" description="Glycosyl hydrolase family 32 C-terminal" evidence="7">
    <location>
        <begin position="377"/>
        <end position="568"/>
    </location>
</feature>
<reference evidence="8" key="1">
    <citation type="submission" date="2022-04" db="EMBL/GenBank/DDBJ databases">
        <title>A functionally conserved STORR gene fusion in Papaver species that diverged 16.8 million years ago.</title>
        <authorList>
            <person name="Catania T."/>
        </authorList>
    </citation>
    <scope>NUCLEOTIDE SEQUENCE</scope>
    <source>
        <strain evidence="8">S-188037</strain>
    </source>
</reference>
<dbReference type="InterPro" id="IPR018053">
    <property type="entry name" value="Glyco_hydro_32_AS"/>
</dbReference>
<accession>A0AAD4T316</accession>
<proteinExistence type="inferred from homology"/>
<organism evidence="8 9">
    <name type="scientific">Papaver atlanticum</name>
    <dbReference type="NCBI Taxonomy" id="357466"/>
    <lineage>
        <taxon>Eukaryota</taxon>
        <taxon>Viridiplantae</taxon>
        <taxon>Streptophyta</taxon>
        <taxon>Embryophyta</taxon>
        <taxon>Tracheophyta</taxon>
        <taxon>Spermatophyta</taxon>
        <taxon>Magnoliopsida</taxon>
        <taxon>Ranunculales</taxon>
        <taxon>Papaveraceae</taxon>
        <taxon>Papaveroideae</taxon>
        <taxon>Papaver</taxon>
    </lineage>
</organism>
<dbReference type="EMBL" id="JAJJMB010005516">
    <property type="protein sequence ID" value="KAI3938594.1"/>
    <property type="molecule type" value="Genomic_DNA"/>
</dbReference>
<evidence type="ECO:0000256" key="3">
    <source>
        <dbReference type="ARBA" id="ARBA00023295"/>
    </source>
</evidence>
<evidence type="ECO:0000256" key="2">
    <source>
        <dbReference type="ARBA" id="ARBA00022801"/>
    </source>
</evidence>
<name>A0AAD4T316_9MAGN</name>
<evidence type="ECO:0008006" key="10">
    <source>
        <dbReference type="Google" id="ProtNLM"/>
    </source>
</evidence>
<dbReference type="AlphaFoldDB" id="A0AAD4T316"/>
<keyword evidence="2 4" id="KW-0378">Hydrolase</keyword>
<dbReference type="PROSITE" id="PS00609">
    <property type="entry name" value="GLYCOSYL_HYDROL_F32"/>
    <property type="match status" value="1"/>
</dbReference>
<feature type="domain" description="Glycosyl hydrolase family 32 N-terminal" evidence="6">
    <location>
        <begin position="52"/>
        <end position="372"/>
    </location>
</feature>
<dbReference type="InterPro" id="IPR013148">
    <property type="entry name" value="Glyco_hydro_32_N"/>
</dbReference>
<dbReference type="SUPFAM" id="SSF75005">
    <property type="entry name" value="Arabinanase/levansucrase/invertase"/>
    <property type="match status" value="1"/>
</dbReference>
<dbReference type="InterPro" id="IPR001362">
    <property type="entry name" value="Glyco_hydro_32"/>
</dbReference>
<dbReference type="GO" id="GO:0005975">
    <property type="term" value="P:carbohydrate metabolic process"/>
    <property type="evidence" value="ECO:0007669"/>
    <property type="project" value="InterPro"/>
</dbReference>
<dbReference type="GO" id="GO:0004553">
    <property type="term" value="F:hydrolase activity, hydrolyzing O-glycosyl compounds"/>
    <property type="evidence" value="ECO:0007669"/>
    <property type="project" value="InterPro"/>
</dbReference>
<sequence>MAMNTVLWLIGLFCSVLFVSHGVEASHLYYRNLQSLQSTSIPKNQPYRTGYHFQPSKNWMNDPNGPMVYKGIYHLMYQWNPLGVVWGNIVWAHATSTDLVNWIHHKHAIVTSEPFDIKGVWSGSTTFVNGKPIIQYTGIIESNQWNYQVQNMAVPKNLSDPYLVEWDKPAKWNPIMKPTDGVNASAFRDPTTAWKGPDGRWRTIIGSKIDRKGMAIMYRSKDFIHWIKARKPLHSARNTGMWECPDFFPVALKGMNGVDTSAMGPLVKHVMKVSLDDTRHEYYTVGTYDHVKDRYIPDQGSIESDTGLRYDYGKFYASKTFFDHEKNRRVLWGWINESSTVEEDTKKGWSGLQAVPRTLWLDRSGKQLMQWPVREINSLRAKRAILPSQVLKRGSVIKISGITASQADVDVHFELPKLADAEIMDPSWVNPQLLCSAKPASAKGKLGPFGLLVLASKKFEEQTAIFFRVYNNHGKYVVVMCSDQSRSSLEESNDKTTYGAFVNVDPYHDKLSLRSLIDHSIVESFGVGGKACITARVYPKLAVGGGAQLYVFNNGTQNVKISSLKAWSMKKAHIKY</sequence>
<evidence type="ECO:0000259" key="6">
    <source>
        <dbReference type="Pfam" id="PF00251"/>
    </source>
</evidence>
<evidence type="ECO:0000256" key="5">
    <source>
        <dbReference type="SAM" id="SignalP"/>
    </source>
</evidence>
<evidence type="ECO:0000313" key="8">
    <source>
        <dbReference type="EMBL" id="KAI3938594.1"/>
    </source>
</evidence>
<dbReference type="InterPro" id="IPR013189">
    <property type="entry name" value="Glyco_hydro_32_C"/>
</dbReference>
<feature type="signal peptide" evidence="5">
    <location>
        <begin position="1"/>
        <end position="25"/>
    </location>
</feature>
<dbReference type="FunFam" id="2.115.10.20:FF:000001">
    <property type="entry name" value="Beta-fructofuranosidase, insoluble isoenzyme CWINV1"/>
    <property type="match status" value="1"/>
</dbReference>
<evidence type="ECO:0000256" key="1">
    <source>
        <dbReference type="ARBA" id="ARBA00009902"/>
    </source>
</evidence>
<dbReference type="Proteomes" id="UP001202328">
    <property type="component" value="Unassembled WGS sequence"/>
</dbReference>
<dbReference type="InterPro" id="IPR050551">
    <property type="entry name" value="Fructan_Metab_Enzymes"/>
</dbReference>
<keyword evidence="9" id="KW-1185">Reference proteome</keyword>
<gene>
    <name evidence="8" type="ORF">MKW98_016099</name>
</gene>
<keyword evidence="3 4" id="KW-0326">Glycosidase</keyword>
<dbReference type="Gene3D" id="2.60.120.560">
    <property type="entry name" value="Exo-inulinase, domain 1"/>
    <property type="match status" value="1"/>
</dbReference>
<dbReference type="SUPFAM" id="SSF49899">
    <property type="entry name" value="Concanavalin A-like lectins/glucanases"/>
    <property type="match status" value="1"/>
</dbReference>
<dbReference type="SMART" id="SM00640">
    <property type="entry name" value="Glyco_32"/>
    <property type="match status" value="1"/>
</dbReference>
<dbReference type="CDD" id="cd18624">
    <property type="entry name" value="GH32_Fruct1-like"/>
    <property type="match status" value="1"/>
</dbReference>
<evidence type="ECO:0000259" key="7">
    <source>
        <dbReference type="Pfam" id="PF08244"/>
    </source>
</evidence>
<comment type="similarity">
    <text evidence="1 4">Belongs to the glycosyl hydrolase 32 family.</text>
</comment>
<evidence type="ECO:0000256" key="4">
    <source>
        <dbReference type="RuleBase" id="RU362110"/>
    </source>
</evidence>
<protein>
    <recommendedName>
        <fullName evidence="10">Beta-fructofuranosidase</fullName>
    </recommendedName>
</protein>
<dbReference type="Gene3D" id="2.115.10.20">
    <property type="entry name" value="Glycosyl hydrolase domain, family 43"/>
    <property type="match status" value="1"/>
</dbReference>
<comment type="caution">
    <text evidence="8">The sequence shown here is derived from an EMBL/GenBank/DDBJ whole genome shotgun (WGS) entry which is preliminary data.</text>
</comment>
<evidence type="ECO:0000313" key="9">
    <source>
        <dbReference type="Proteomes" id="UP001202328"/>
    </source>
</evidence>
<dbReference type="InterPro" id="IPR013320">
    <property type="entry name" value="ConA-like_dom_sf"/>
</dbReference>
<dbReference type="Pfam" id="PF00251">
    <property type="entry name" value="Glyco_hydro_32N"/>
    <property type="match status" value="1"/>
</dbReference>
<dbReference type="PANTHER" id="PTHR31953">
    <property type="entry name" value="BETA-FRUCTOFURANOSIDASE, INSOLUBLE ISOENZYME CWINV1-RELATED"/>
    <property type="match status" value="1"/>
</dbReference>
<dbReference type="Pfam" id="PF08244">
    <property type="entry name" value="Glyco_hydro_32C"/>
    <property type="match status" value="1"/>
</dbReference>